<evidence type="ECO:0000313" key="1">
    <source>
        <dbReference type="EMBL" id="GFY99348.1"/>
    </source>
</evidence>
<protein>
    <submittedName>
        <fullName evidence="1">Uncharacterized protein</fullName>
    </submittedName>
</protein>
<name>A0A7J0FKV7_9ERIC</name>
<sequence length="198" mass="22899">MESKEWANRVLDHYGYKRRRIGCLTSSNLPIDERNGGSVYALHVTPSRSSLGYMVEFIGSIWRLSNGLLSSMDLPTSLGPSPSDVRDFSAFLFFVRTAITEQDSTDAKEFLCVIFTDLLEKMEQCLEKMEEFLVVKEDKEGEHLRQRCSQCRVILKELSAISKIYEDAEEQLWTKLNRRKVSVCYLILRYAKPNDDHE</sequence>
<proteinExistence type="predicted"/>
<reference evidence="1 2" key="1">
    <citation type="submission" date="2019-07" db="EMBL/GenBank/DDBJ databases">
        <title>De Novo Assembly of kiwifruit Actinidia rufa.</title>
        <authorList>
            <person name="Sugita-Konishi S."/>
            <person name="Sato K."/>
            <person name="Mori E."/>
            <person name="Abe Y."/>
            <person name="Kisaki G."/>
            <person name="Hamano K."/>
            <person name="Suezawa K."/>
            <person name="Otani M."/>
            <person name="Fukuda T."/>
            <person name="Manabe T."/>
            <person name="Gomi K."/>
            <person name="Tabuchi M."/>
            <person name="Akimitsu K."/>
            <person name="Kataoka I."/>
        </authorList>
    </citation>
    <scope>NUCLEOTIDE SEQUENCE [LARGE SCALE GENOMIC DNA]</scope>
    <source>
        <strain evidence="2">cv. Fuchu</strain>
    </source>
</reference>
<organism evidence="1 2">
    <name type="scientific">Actinidia rufa</name>
    <dbReference type="NCBI Taxonomy" id="165716"/>
    <lineage>
        <taxon>Eukaryota</taxon>
        <taxon>Viridiplantae</taxon>
        <taxon>Streptophyta</taxon>
        <taxon>Embryophyta</taxon>
        <taxon>Tracheophyta</taxon>
        <taxon>Spermatophyta</taxon>
        <taxon>Magnoliopsida</taxon>
        <taxon>eudicotyledons</taxon>
        <taxon>Gunneridae</taxon>
        <taxon>Pentapetalae</taxon>
        <taxon>asterids</taxon>
        <taxon>Ericales</taxon>
        <taxon>Actinidiaceae</taxon>
        <taxon>Actinidia</taxon>
    </lineage>
</organism>
<accession>A0A7J0FKV7</accession>
<keyword evidence="2" id="KW-1185">Reference proteome</keyword>
<dbReference type="EMBL" id="BJWL01000013">
    <property type="protein sequence ID" value="GFY99348.1"/>
    <property type="molecule type" value="Genomic_DNA"/>
</dbReference>
<dbReference type="Proteomes" id="UP000585474">
    <property type="component" value="Unassembled WGS sequence"/>
</dbReference>
<gene>
    <name evidence="1" type="ORF">Acr_13g0007490</name>
</gene>
<dbReference type="AlphaFoldDB" id="A0A7J0FKV7"/>
<comment type="caution">
    <text evidence="1">The sequence shown here is derived from an EMBL/GenBank/DDBJ whole genome shotgun (WGS) entry which is preliminary data.</text>
</comment>
<evidence type="ECO:0000313" key="2">
    <source>
        <dbReference type="Proteomes" id="UP000585474"/>
    </source>
</evidence>